<evidence type="ECO:0000259" key="8">
    <source>
        <dbReference type="PROSITE" id="PS50206"/>
    </source>
</evidence>
<dbReference type="SUPFAM" id="SSF54001">
    <property type="entry name" value="Cysteine proteinases"/>
    <property type="match status" value="1"/>
</dbReference>
<reference evidence="10 11" key="1">
    <citation type="submission" date="2023-01" db="EMBL/GenBank/DDBJ databases">
        <title>Analysis of 21 Apiospora genomes using comparative genomics revels a genus with tremendous synthesis potential of carbohydrate active enzymes and secondary metabolites.</title>
        <authorList>
            <person name="Sorensen T."/>
        </authorList>
    </citation>
    <scope>NUCLEOTIDE SEQUENCE [LARGE SCALE GENOMIC DNA]</scope>
    <source>
        <strain evidence="10 11">CBS 117206</strain>
    </source>
</reference>
<dbReference type="InterPro" id="IPR001763">
    <property type="entry name" value="Rhodanese-like_dom"/>
</dbReference>
<keyword evidence="5 10" id="KW-0378">Hydrolase</keyword>
<dbReference type="GO" id="GO:0005829">
    <property type="term" value="C:cytosol"/>
    <property type="evidence" value="ECO:0007669"/>
    <property type="project" value="TreeGrafter"/>
</dbReference>
<dbReference type="Gene3D" id="3.90.70.10">
    <property type="entry name" value="Cysteine proteinases"/>
    <property type="match status" value="1"/>
</dbReference>
<dbReference type="Proteomes" id="UP001392437">
    <property type="component" value="Unassembled WGS sequence"/>
</dbReference>
<dbReference type="EMBL" id="JAQQWP010000004">
    <property type="protein sequence ID" value="KAK8120115.1"/>
    <property type="molecule type" value="Genomic_DNA"/>
</dbReference>
<keyword evidence="11" id="KW-1185">Reference proteome</keyword>
<dbReference type="InterPro" id="IPR018200">
    <property type="entry name" value="USP_CS"/>
</dbReference>
<feature type="region of interest" description="Disordered" evidence="7">
    <location>
        <begin position="199"/>
        <end position="218"/>
    </location>
</feature>
<keyword evidence="4" id="KW-0833">Ubl conjugation pathway</keyword>
<protein>
    <recommendedName>
        <fullName evidence="2">ubiquitinyl hydrolase 1</fullName>
        <ecNumber evidence="2">3.4.19.12</ecNumber>
    </recommendedName>
</protein>
<proteinExistence type="predicted"/>
<dbReference type="Pfam" id="PF00581">
    <property type="entry name" value="Rhodanese"/>
    <property type="match status" value="1"/>
</dbReference>
<evidence type="ECO:0000256" key="6">
    <source>
        <dbReference type="ARBA" id="ARBA00022807"/>
    </source>
</evidence>
<organism evidence="10 11">
    <name type="scientific">Apiospora kogelbergensis</name>
    <dbReference type="NCBI Taxonomy" id="1337665"/>
    <lineage>
        <taxon>Eukaryota</taxon>
        <taxon>Fungi</taxon>
        <taxon>Dikarya</taxon>
        <taxon>Ascomycota</taxon>
        <taxon>Pezizomycotina</taxon>
        <taxon>Sordariomycetes</taxon>
        <taxon>Xylariomycetidae</taxon>
        <taxon>Amphisphaeriales</taxon>
        <taxon>Apiosporaceae</taxon>
        <taxon>Apiospora</taxon>
    </lineage>
</organism>
<dbReference type="GO" id="GO:0016579">
    <property type="term" value="P:protein deubiquitination"/>
    <property type="evidence" value="ECO:0007669"/>
    <property type="project" value="InterPro"/>
</dbReference>
<dbReference type="PROSITE" id="PS50206">
    <property type="entry name" value="RHODANESE_3"/>
    <property type="match status" value="1"/>
</dbReference>
<dbReference type="GO" id="GO:0005634">
    <property type="term" value="C:nucleus"/>
    <property type="evidence" value="ECO:0007669"/>
    <property type="project" value="TreeGrafter"/>
</dbReference>
<comment type="catalytic activity">
    <reaction evidence="1">
        <text>Thiol-dependent hydrolysis of ester, thioester, amide, peptide and isopeptide bonds formed by the C-terminal Gly of ubiquitin (a 76-residue protein attached to proteins as an intracellular targeting signal).</text>
        <dbReference type="EC" id="3.4.19.12"/>
    </reaction>
</comment>
<feature type="compositionally biased region" description="Polar residues" evidence="7">
    <location>
        <begin position="280"/>
        <end position="311"/>
    </location>
</feature>
<dbReference type="PROSITE" id="PS00973">
    <property type="entry name" value="USP_2"/>
    <property type="match status" value="1"/>
</dbReference>
<keyword evidence="3" id="KW-0645">Protease</keyword>
<dbReference type="InterPro" id="IPR001394">
    <property type="entry name" value="Peptidase_C19_UCH"/>
</dbReference>
<dbReference type="EC" id="3.4.19.12" evidence="2"/>
<feature type="domain" description="Rhodanese" evidence="8">
    <location>
        <begin position="367"/>
        <end position="496"/>
    </location>
</feature>
<evidence type="ECO:0000256" key="3">
    <source>
        <dbReference type="ARBA" id="ARBA00022670"/>
    </source>
</evidence>
<dbReference type="GO" id="GO:0006508">
    <property type="term" value="P:proteolysis"/>
    <property type="evidence" value="ECO:0007669"/>
    <property type="project" value="UniProtKB-KW"/>
</dbReference>
<feature type="region of interest" description="Disordered" evidence="7">
    <location>
        <begin position="231"/>
        <end position="311"/>
    </location>
</feature>
<feature type="region of interest" description="Disordered" evidence="7">
    <location>
        <begin position="133"/>
        <end position="188"/>
    </location>
</feature>
<comment type="caution">
    <text evidence="10">The sequence shown here is derived from an EMBL/GenBank/DDBJ whole genome shotgun (WGS) entry which is preliminary data.</text>
</comment>
<dbReference type="PANTHER" id="PTHR24006">
    <property type="entry name" value="UBIQUITIN CARBOXYL-TERMINAL HYDROLASE"/>
    <property type="match status" value="1"/>
</dbReference>
<dbReference type="Gene3D" id="3.40.250.10">
    <property type="entry name" value="Rhodanese-like domain"/>
    <property type="match status" value="1"/>
</dbReference>
<dbReference type="SUPFAM" id="SSF52821">
    <property type="entry name" value="Rhodanese/Cell cycle control phosphatase"/>
    <property type="match status" value="1"/>
</dbReference>
<evidence type="ECO:0000256" key="2">
    <source>
        <dbReference type="ARBA" id="ARBA00012759"/>
    </source>
</evidence>
<dbReference type="AlphaFoldDB" id="A0AAW0QYP7"/>
<dbReference type="GO" id="GO:0004843">
    <property type="term" value="F:cysteine-type deubiquitinase activity"/>
    <property type="evidence" value="ECO:0007669"/>
    <property type="project" value="UniProtKB-EC"/>
</dbReference>
<dbReference type="SMART" id="SM00450">
    <property type="entry name" value="RHOD"/>
    <property type="match status" value="1"/>
</dbReference>
<dbReference type="InterPro" id="IPR050164">
    <property type="entry name" value="Peptidase_C19"/>
</dbReference>
<evidence type="ECO:0000256" key="1">
    <source>
        <dbReference type="ARBA" id="ARBA00000707"/>
    </source>
</evidence>
<gene>
    <name evidence="10" type="ORF">PG999_004235</name>
</gene>
<evidence type="ECO:0000256" key="5">
    <source>
        <dbReference type="ARBA" id="ARBA00022801"/>
    </source>
</evidence>
<keyword evidence="6" id="KW-0788">Thiol protease</keyword>
<dbReference type="Gene3D" id="1.20.58.80">
    <property type="entry name" value="Phosphotransferase system, lactose/cellobiose-type IIA subunit"/>
    <property type="match status" value="1"/>
</dbReference>
<evidence type="ECO:0000256" key="4">
    <source>
        <dbReference type="ARBA" id="ARBA00022786"/>
    </source>
</evidence>
<dbReference type="PROSITE" id="PS50235">
    <property type="entry name" value="USP_3"/>
    <property type="match status" value="1"/>
</dbReference>
<feature type="domain" description="USP" evidence="9">
    <location>
        <begin position="633"/>
        <end position="1024"/>
    </location>
</feature>
<feature type="region of interest" description="Disordered" evidence="7">
    <location>
        <begin position="583"/>
        <end position="610"/>
    </location>
</feature>
<dbReference type="InterPro" id="IPR028889">
    <property type="entry name" value="USP"/>
</dbReference>
<feature type="compositionally biased region" description="Pro residues" evidence="7">
    <location>
        <begin position="588"/>
        <end position="598"/>
    </location>
</feature>
<dbReference type="Pfam" id="PF00443">
    <property type="entry name" value="UCH"/>
    <property type="match status" value="1"/>
</dbReference>
<dbReference type="CDD" id="cd02257">
    <property type="entry name" value="Peptidase_C19"/>
    <property type="match status" value="1"/>
</dbReference>
<dbReference type="InterPro" id="IPR038765">
    <property type="entry name" value="Papain-like_cys_pep_sf"/>
</dbReference>
<evidence type="ECO:0000256" key="7">
    <source>
        <dbReference type="SAM" id="MobiDB-lite"/>
    </source>
</evidence>
<feature type="compositionally biased region" description="Polar residues" evidence="7">
    <location>
        <begin position="166"/>
        <end position="182"/>
    </location>
</feature>
<sequence>MPSASASVASRANGFATPASANGHGGRRGPLPHIDDLTSVAVTLNPHTPLRKFLEVGDKHMRQAVTYNDFRRPDLALQEFITAFTIAVDKIPKHKDYPSLKTGNGDLSRLYNTLKANITHHCTTFDKIKEDIKEDNKRSGVQPRNAPDPAALQTLPSVPSAMPSHMRSNSANGIQTGASAQARQLADMQSVPAGKVKPVVQPKPHALHGNAIRSPAKPGSQELLNRFARLRDPQVPPSGSPTSSPSTHAGADQQQLPRIDSALPPMPKLPDAIYSPARGTVTSETANLPSSTPRGMFSRTNSINSVPSSARNSVDIPIRPTIYEVFVPAHALGNGVPPTSSAIKSHISLSETITPEELKNYMSHGSAAIRLMLVDVRSREDYDEGHIFAQTSICIEPSVLARGEVSASDIEDSLGIAPDEEMHAFESRAQFDLVVFYDQNSSSIPKRPSEHPEEMALYTLYQALVHFDYPVKLRRPPKLLNGGIDAWVDMFGSQSLRESKTNTAAQHLNPRPLQASKTGVKTLAADEIRTWKETAARNQVDYITSTNDFLRRYPAIGEHQESMSSDYIGAASLDYHRRRNNAFEDELPPAPPARPAPALPRTSYSGVSTREPASDSVFAKSGRALPPNGNLPTGLVNGKNDCYANSLIQCLLASPGFARELASKDWPANWAPGRSKDPQLMARILGNLIQWLSGKQFTALKATTLHNYSRSRHRGYPHGRDGETIRFGDGSQHDPTEYLDFIFVQLGAETNRAHGQEPKTYIRPAQFYTGHNKPVPARSQLVRDSWNAYSSFNRSILDEHWGLGVLESSTCDSCGDSTDDFSWPRGLDGRLGSEKIGPERGMDSAGVVTLEDLLTVDTFPSEKNDMRKDDPKTKGYDCGRLKSEQHFVKTITRRLIRLPRLLCIRLRRELQDDKRIRKIMRPVRFPVVENLDLSGYLHDEFGQVELDESGFRGETNYTLYGVVSHLGRGVNEGHYISYVRQGPEQTWHECNDTIVTARTVEQLQDTWFAKEPNLTPTMLFYKRKDVGWDYAQPPDGMK</sequence>
<evidence type="ECO:0000313" key="10">
    <source>
        <dbReference type="EMBL" id="KAK8120115.1"/>
    </source>
</evidence>
<dbReference type="PANTHER" id="PTHR24006:SF687">
    <property type="entry name" value="UBIQUITIN CARBOXYL-TERMINAL HYDROLASE 10"/>
    <property type="match status" value="1"/>
</dbReference>
<evidence type="ECO:0000259" key="9">
    <source>
        <dbReference type="PROSITE" id="PS50235"/>
    </source>
</evidence>
<evidence type="ECO:0000313" key="11">
    <source>
        <dbReference type="Proteomes" id="UP001392437"/>
    </source>
</evidence>
<name>A0AAW0QYP7_9PEZI</name>
<accession>A0AAW0QYP7</accession>
<dbReference type="InterPro" id="IPR036873">
    <property type="entry name" value="Rhodanese-like_dom_sf"/>
</dbReference>